<keyword evidence="1" id="KW-0732">Signal</keyword>
<proteinExistence type="predicted"/>
<dbReference type="Proteomes" id="UP000634206">
    <property type="component" value="Unassembled WGS sequence"/>
</dbReference>
<feature type="signal peptide" evidence="1">
    <location>
        <begin position="1"/>
        <end position="18"/>
    </location>
</feature>
<keyword evidence="3" id="KW-1185">Reference proteome</keyword>
<organism evidence="2 3">
    <name type="scientific">Oceaniferula flava</name>
    <dbReference type="NCBI Taxonomy" id="2800421"/>
    <lineage>
        <taxon>Bacteria</taxon>
        <taxon>Pseudomonadati</taxon>
        <taxon>Verrucomicrobiota</taxon>
        <taxon>Verrucomicrobiia</taxon>
        <taxon>Verrucomicrobiales</taxon>
        <taxon>Verrucomicrobiaceae</taxon>
        <taxon>Oceaniferula</taxon>
    </lineage>
</organism>
<reference evidence="2" key="1">
    <citation type="submission" date="2021-01" db="EMBL/GenBank/DDBJ databases">
        <title>Modified the classification status of verrucomicrobia.</title>
        <authorList>
            <person name="Feng X."/>
        </authorList>
    </citation>
    <scope>NUCLEOTIDE SEQUENCE</scope>
    <source>
        <strain evidence="2">5K15</strain>
    </source>
</reference>
<dbReference type="RefSeq" id="WP_309490966.1">
    <property type="nucleotide sequence ID" value="NZ_JAENIG010000012.1"/>
</dbReference>
<comment type="caution">
    <text evidence="2">The sequence shown here is derived from an EMBL/GenBank/DDBJ whole genome shotgun (WGS) entry which is preliminary data.</text>
</comment>
<sequence length="160" mass="17601">MIKTLILLSAFLIASLHAQDSGADNKRPTLYPFDVTIGGQKAVMQEGNILFAVIENPVKPDALLEIEQQAPMLIINAFKVNEKGEVMQPGQQPAIIFARNTQSTKLDATMDKQQLQAGRYLANIVANGTTSRVVFVVEDKSGKFKVPSLKSLVDYLKKKQ</sequence>
<evidence type="ECO:0008006" key="4">
    <source>
        <dbReference type="Google" id="ProtNLM"/>
    </source>
</evidence>
<evidence type="ECO:0000313" key="3">
    <source>
        <dbReference type="Proteomes" id="UP000634206"/>
    </source>
</evidence>
<feature type="chain" id="PRO_5042124438" description="DUF4426 domain-containing protein" evidence="1">
    <location>
        <begin position="19"/>
        <end position="160"/>
    </location>
</feature>
<dbReference type="EMBL" id="JAENIG010000012">
    <property type="protein sequence ID" value="MBK1856344.1"/>
    <property type="molecule type" value="Genomic_DNA"/>
</dbReference>
<evidence type="ECO:0000256" key="1">
    <source>
        <dbReference type="SAM" id="SignalP"/>
    </source>
</evidence>
<accession>A0AAE2SGB7</accession>
<protein>
    <recommendedName>
        <fullName evidence="4">DUF4426 domain-containing protein</fullName>
    </recommendedName>
</protein>
<name>A0AAE2SGB7_9BACT</name>
<evidence type="ECO:0000313" key="2">
    <source>
        <dbReference type="EMBL" id="MBK1856344.1"/>
    </source>
</evidence>
<gene>
    <name evidence="2" type="ORF">JIN83_15330</name>
</gene>
<dbReference type="AlphaFoldDB" id="A0AAE2SGB7"/>